<sequence length="163" mass="18012">MPADAASDRKPFDPLSRPLVPLRGFDELVVGERFPAPARTVTLAHFSAFQALSGDNHPIHYDRDYCRATGHPDVLAHGLQVLSATAAGAGLFPHVIGPKLIGFVEVQARFLKGVFPDDTLYPLLEIVELVRQRTTGLVRMRATVENQRSEVVLDGMHTYLMRL</sequence>
<organism evidence="2 3">
    <name type="scientific">Chelatococcus reniformis</name>
    <dbReference type="NCBI Taxonomy" id="1494448"/>
    <lineage>
        <taxon>Bacteria</taxon>
        <taxon>Pseudomonadati</taxon>
        <taxon>Pseudomonadota</taxon>
        <taxon>Alphaproteobacteria</taxon>
        <taxon>Hyphomicrobiales</taxon>
        <taxon>Chelatococcaceae</taxon>
        <taxon>Chelatococcus</taxon>
    </lineage>
</organism>
<dbReference type="InterPro" id="IPR002539">
    <property type="entry name" value="MaoC-like_dom"/>
</dbReference>
<protein>
    <submittedName>
        <fullName evidence="2">MaoC family dehydratase</fullName>
    </submittedName>
</protein>
<dbReference type="PANTHER" id="PTHR43664">
    <property type="entry name" value="MONOAMINE OXIDASE-RELATED"/>
    <property type="match status" value="1"/>
</dbReference>
<reference evidence="2" key="1">
    <citation type="journal article" date="2014" name="Int. J. Syst. Evol. Microbiol.">
        <title>Complete genome sequence of Corynebacterium casei LMG S-19264T (=DSM 44701T), isolated from a smear-ripened cheese.</title>
        <authorList>
            <consortium name="US DOE Joint Genome Institute (JGI-PGF)"/>
            <person name="Walter F."/>
            <person name="Albersmeier A."/>
            <person name="Kalinowski J."/>
            <person name="Ruckert C."/>
        </authorList>
    </citation>
    <scope>NUCLEOTIDE SEQUENCE</scope>
    <source>
        <strain evidence="2">CGMCC 1.12919</strain>
    </source>
</reference>
<dbReference type="SUPFAM" id="SSF54637">
    <property type="entry name" value="Thioesterase/thiol ester dehydrase-isomerase"/>
    <property type="match status" value="1"/>
</dbReference>
<dbReference type="AlphaFoldDB" id="A0A916XHY0"/>
<gene>
    <name evidence="2" type="ORF">GCM10010994_34640</name>
</gene>
<dbReference type="RefSeq" id="WP_188610439.1">
    <property type="nucleotide sequence ID" value="NZ_BMGG01000006.1"/>
</dbReference>
<evidence type="ECO:0000313" key="2">
    <source>
        <dbReference type="EMBL" id="GGC73321.1"/>
    </source>
</evidence>
<comment type="caution">
    <text evidence="2">The sequence shown here is derived from an EMBL/GenBank/DDBJ whole genome shotgun (WGS) entry which is preliminary data.</text>
</comment>
<evidence type="ECO:0000313" key="3">
    <source>
        <dbReference type="Proteomes" id="UP000637002"/>
    </source>
</evidence>
<proteinExistence type="predicted"/>
<dbReference type="Pfam" id="PF01575">
    <property type="entry name" value="MaoC_dehydratas"/>
    <property type="match status" value="1"/>
</dbReference>
<dbReference type="Proteomes" id="UP000637002">
    <property type="component" value="Unassembled WGS sequence"/>
</dbReference>
<dbReference type="PANTHER" id="PTHR43664:SF1">
    <property type="entry name" value="BETA-METHYLMALYL-COA DEHYDRATASE"/>
    <property type="match status" value="1"/>
</dbReference>
<reference evidence="2" key="2">
    <citation type="submission" date="2020-09" db="EMBL/GenBank/DDBJ databases">
        <authorList>
            <person name="Sun Q."/>
            <person name="Zhou Y."/>
        </authorList>
    </citation>
    <scope>NUCLEOTIDE SEQUENCE</scope>
    <source>
        <strain evidence="2">CGMCC 1.12919</strain>
    </source>
</reference>
<evidence type="ECO:0000259" key="1">
    <source>
        <dbReference type="Pfam" id="PF01575"/>
    </source>
</evidence>
<name>A0A916XHY0_9HYPH</name>
<feature type="domain" description="MaoC-like" evidence="1">
    <location>
        <begin position="34"/>
        <end position="141"/>
    </location>
</feature>
<keyword evidence="3" id="KW-1185">Reference proteome</keyword>
<dbReference type="CDD" id="cd03441">
    <property type="entry name" value="R_hydratase_like"/>
    <property type="match status" value="1"/>
</dbReference>
<dbReference type="EMBL" id="BMGG01000006">
    <property type="protein sequence ID" value="GGC73321.1"/>
    <property type="molecule type" value="Genomic_DNA"/>
</dbReference>
<dbReference type="InterPro" id="IPR029069">
    <property type="entry name" value="HotDog_dom_sf"/>
</dbReference>
<dbReference type="Gene3D" id="3.10.129.10">
    <property type="entry name" value="Hotdog Thioesterase"/>
    <property type="match status" value="1"/>
</dbReference>
<dbReference type="InterPro" id="IPR052342">
    <property type="entry name" value="MCH/BMMD"/>
</dbReference>
<accession>A0A916XHY0</accession>